<evidence type="ECO:0000313" key="4">
    <source>
        <dbReference type="Proteomes" id="UP000664169"/>
    </source>
</evidence>
<accession>A0A8H3F968</accession>
<feature type="coiled-coil region" evidence="1">
    <location>
        <begin position="33"/>
        <end position="60"/>
    </location>
</feature>
<comment type="caution">
    <text evidence="3">The sequence shown here is derived from an EMBL/GenBank/DDBJ whole genome shotgun (WGS) entry which is preliminary data.</text>
</comment>
<feature type="compositionally biased region" description="Polar residues" evidence="2">
    <location>
        <begin position="10"/>
        <end position="24"/>
    </location>
</feature>
<dbReference type="OrthoDB" id="5398685at2759"/>
<name>A0A8H3F968_9LECA</name>
<evidence type="ECO:0000256" key="2">
    <source>
        <dbReference type="SAM" id="MobiDB-lite"/>
    </source>
</evidence>
<organism evidence="3 4">
    <name type="scientific">Gomphillus americanus</name>
    <dbReference type="NCBI Taxonomy" id="1940652"/>
    <lineage>
        <taxon>Eukaryota</taxon>
        <taxon>Fungi</taxon>
        <taxon>Dikarya</taxon>
        <taxon>Ascomycota</taxon>
        <taxon>Pezizomycotina</taxon>
        <taxon>Lecanoromycetes</taxon>
        <taxon>OSLEUM clade</taxon>
        <taxon>Ostropomycetidae</taxon>
        <taxon>Ostropales</taxon>
        <taxon>Graphidaceae</taxon>
        <taxon>Gomphilloideae</taxon>
        <taxon>Gomphillus</taxon>
    </lineage>
</organism>
<dbReference type="EMBL" id="CAJPDQ010000011">
    <property type="protein sequence ID" value="CAF9916506.1"/>
    <property type="molecule type" value="Genomic_DNA"/>
</dbReference>
<sequence length="75" mass="8190">MPSAQETHDSPSAVQDANPQQTAASLAQAFQELARGESTASAMERKLTVLERRIEELLDSVGADESMDSTPWDRE</sequence>
<dbReference type="AlphaFoldDB" id="A0A8H3F968"/>
<feature type="region of interest" description="Disordered" evidence="2">
    <location>
        <begin position="1"/>
        <end position="24"/>
    </location>
</feature>
<evidence type="ECO:0000256" key="1">
    <source>
        <dbReference type="SAM" id="Coils"/>
    </source>
</evidence>
<gene>
    <name evidence="3" type="ORF">GOMPHAMPRED_001029</name>
</gene>
<evidence type="ECO:0000313" key="3">
    <source>
        <dbReference type="EMBL" id="CAF9916506.1"/>
    </source>
</evidence>
<dbReference type="Proteomes" id="UP000664169">
    <property type="component" value="Unassembled WGS sequence"/>
</dbReference>
<protein>
    <submittedName>
        <fullName evidence="3">Uncharacterized protein</fullName>
    </submittedName>
</protein>
<reference evidence="3" key="1">
    <citation type="submission" date="2021-03" db="EMBL/GenBank/DDBJ databases">
        <authorList>
            <person name="Tagirdzhanova G."/>
        </authorList>
    </citation>
    <scope>NUCLEOTIDE SEQUENCE</scope>
</reference>
<proteinExistence type="predicted"/>
<keyword evidence="4" id="KW-1185">Reference proteome</keyword>
<keyword evidence="1" id="KW-0175">Coiled coil</keyword>